<evidence type="ECO:0000313" key="1">
    <source>
        <dbReference type="EMBL" id="EOQ56177.1"/>
    </source>
</evidence>
<dbReference type="EMBL" id="AHCJ01000111">
    <property type="protein sequence ID" value="EOQ56177.1"/>
    <property type="molecule type" value="Genomic_DNA"/>
</dbReference>
<protein>
    <submittedName>
        <fullName evidence="1">Uncharacterized protein</fullName>
    </submittedName>
</protein>
<accession>A0ABC9SPF9</accession>
<gene>
    <name evidence="1" type="ORF">IAY_06558</name>
</gene>
<proteinExistence type="predicted"/>
<dbReference type="RefSeq" id="WP_000667215.1">
    <property type="nucleotide sequence ID" value="NZ_KB976021.1"/>
</dbReference>
<comment type="caution">
    <text evidence="1">The sequence shown here is derived from an EMBL/GenBank/DDBJ whole genome shotgun (WGS) entry which is preliminary data.</text>
</comment>
<sequence length="174" mass="19770">MKFEILSIHAIQDTIMMPPKENRYEAEINLKTNILGQSKSFKERVELSSILANKVNLVFAEVQDYIEHMNTENKLEIFLDPFREEGRIGIDIIKNRTKVDTVWFSELDHNPRGNYVGIQVMQRIKKGIGWDSSSKQTLSISINEVGVGAAVADILRRHCEGCNIHIEGTNSIKG</sequence>
<name>A0ABC9SPF9_BACCE</name>
<dbReference type="AlphaFoldDB" id="A0ABC9SPF9"/>
<organism evidence="1 2">
    <name type="scientific">Bacillus cereus TIAC219</name>
    <dbReference type="NCBI Taxonomy" id="718222"/>
    <lineage>
        <taxon>Bacteria</taxon>
        <taxon>Bacillati</taxon>
        <taxon>Bacillota</taxon>
        <taxon>Bacilli</taxon>
        <taxon>Bacillales</taxon>
        <taxon>Bacillaceae</taxon>
        <taxon>Bacillus</taxon>
        <taxon>Bacillus cereus group</taxon>
    </lineage>
</organism>
<dbReference type="Proteomes" id="UP000014060">
    <property type="component" value="Unassembled WGS sequence"/>
</dbReference>
<evidence type="ECO:0000313" key="2">
    <source>
        <dbReference type="Proteomes" id="UP000014060"/>
    </source>
</evidence>
<reference evidence="1 2" key="1">
    <citation type="submission" date="2013-01" db="EMBL/GenBank/DDBJ databases">
        <title>The Genome Sequence of Bacillus cereus TIAC219.</title>
        <authorList>
            <consortium name="The Broad Institute Genome Sequencing Platform"/>
            <consortium name="The Broad Institute Genome Sequencing Center for Infectious Disease"/>
            <person name="Feldgarden M."/>
            <person name="Van der Auwera G.A."/>
            <person name="Mahillon J."/>
            <person name="Duprez V."/>
            <person name="Timmery S."/>
            <person name="Mattelet C."/>
            <person name="Dierick K."/>
            <person name="Sun M."/>
            <person name="Yu Z."/>
            <person name="Zhu L."/>
            <person name="Hu X."/>
            <person name="Shank E.B."/>
            <person name="Swiecicka I."/>
            <person name="Hansen B.M."/>
            <person name="Andrup L."/>
            <person name="Walker B."/>
            <person name="Young S.K."/>
            <person name="Zeng Q."/>
            <person name="Gargeya S."/>
            <person name="Fitzgerald M."/>
            <person name="Haas B."/>
            <person name="Abouelleil A."/>
            <person name="Alvarado L."/>
            <person name="Arachchi H.M."/>
            <person name="Berlin A.M."/>
            <person name="Chapman S.B."/>
            <person name="Dewar J."/>
            <person name="Goldberg J."/>
            <person name="Griggs A."/>
            <person name="Gujja S."/>
            <person name="Hansen M."/>
            <person name="Howarth C."/>
            <person name="Imamovic A."/>
            <person name="Larimer J."/>
            <person name="McCowan C."/>
            <person name="Murphy C."/>
            <person name="Neiman D."/>
            <person name="Pearson M."/>
            <person name="Priest M."/>
            <person name="Roberts A."/>
            <person name="Saif S."/>
            <person name="Shea T."/>
            <person name="Sisk P."/>
            <person name="Sykes S."/>
            <person name="Wortman J."/>
            <person name="Nusbaum C."/>
            <person name="Birren B."/>
        </authorList>
    </citation>
    <scope>NUCLEOTIDE SEQUENCE [LARGE SCALE GENOMIC DNA]</scope>
    <source>
        <strain evidence="1 2">TIAC219</strain>
    </source>
</reference>